<reference evidence="1 2" key="1">
    <citation type="submission" date="2019-05" db="EMBL/GenBank/DDBJ databases">
        <title>Another draft genome of Portunus trituberculatus and its Hox gene families provides insights of decapod evolution.</title>
        <authorList>
            <person name="Jeong J.-H."/>
            <person name="Song I."/>
            <person name="Kim S."/>
            <person name="Choi T."/>
            <person name="Kim D."/>
            <person name="Ryu S."/>
            <person name="Kim W."/>
        </authorList>
    </citation>
    <scope>NUCLEOTIDE SEQUENCE [LARGE SCALE GENOMIC DNA]</scope>
    <source>
        <tissue evidence="1">Muscle</tissue>
    </source>
</reference>
<name>A0A5B7CVX0_PORTR</name>
<organism evidence="1 2">
    <name type="scientific">Portunus trituberculatus</name>
    <name type="common">Swimming crab</name>
    <name type="synonym">Neptunus trituberculatus</name>
    <dbReference type="NCBI Taxonomy" id="210409"/>
    <lineage>
        <taxon>Eukaryota</taxon>
        <taxon>Metazoa</taxon>
        <taxon>Ecdysozoa</taxon>
        <taxon>Arthropoda</taxon>
        <taxon>Crustacea</taxon>
        <taxon>Multicrustacea</taxon>
        <taxon>Malacostraca</taxon>
        <taxon>Eumalacostraca</taxon>
        <taxon>Eucarida</taxon>
        <taxon>Decapoda</taxon>
        <taxon>Pleocyemata</taxon>
        <taxon>Brachyura</taxon>
        <taxon>Eubrachyura</taxon>
        <taxon>Portunoidea</taxon>
        <taxon>Portunidae</taxon>
        <taxon>Portuninae</taxon>
        <taxon>Portunus</taxon>
    </lineage>
</organism>
<dbReference type="AlphaFoldDB" id="A0A5B7CVX0"/>
<evidence type="ECO:0000313" key="1">
    <source>
        <dbReference type="EMBL" id="MPC13051.1"/>
    </source>
</evidence>
<protein>
    <submittedName>
        <fullName evidence="1">Lon protease 2, peroxisomal</fullName>
    </submittedName>
</protein>
<gene>
    <name evidence="1" type="primary">lonp2_2</name>
    <name evidence="1" type="ORF">E2C01_005770</name>
</gene>
<comment type="caution">
    <text evidence="1">The sequence shown here is derived from an EMBL/GenBank/DDBJ whole genome shotgun (WGS) entry which is preliminary data.</text>
</comment>
<dbReference type="GO" id="GO:0006508">
    <property type="term" value="P:proteolysis"/>
    <property type="evidence" value="ECO:0007669"/>
    <property type="project" value="UniProtKB-KW"/>
</dbReference>
<proteinExistence type="predicted"/>
<dbReference type="InterPro" id="IPR046336">
    <property type="entry name" value="Lon_prtase_N_sf"/>
</dbReference>
<dbReference type="EMBL" id="VSRR010000254">
    <property type="protein sequence ID" value="MPC13051.1"/>
    <property type="molecule type" value="Genomic_DNA"/>
</dbReference>
<dbReference type="Gene3D" id="2.30.130.40">
    <property type="entry name" value="LON domain-like"/>
    <property type="match status" value="1"/>
</dbReference>
<dbReference type="InterPro" id="IPR015947">
    <property type="entry name" value="PUA-like_sf"/>
</dbReference>
<sequence length="85" mass="9199">MAPSHIPIPTKLPLLVVSNGVLFPGSTIRIPVTTVRNINLVRSRLTSDSRLASTVIGIVTKEPSKVRGPEWQALTILNTIFGQGR</sequence>
<keyword evidence="1" id="KW-0645">Protease</keyword>
<dbReference type="SUPFAM" id="SSF88697">
    <property type="entry name" value="PUA domain-like"/>
    <property type="match status" value="1"/>
</dbReference>
<dbReference type="GO" id="GO:0008233">
    <property type="term" value="F:peptidase activity"/>
    <property type="evidence" value="ECO:0007669"/>
    <property type="project" value="UniProtKB-KW"/>
</dbReference>
<keyword evidence="1" id="KW-0378">Hydrolase</keyword>
<dbReference type="OrthoDB" id="2411602at2759"/>
<accession>A0A5B7CVX0</accession>
<evidence type="ECO:0000313" key="2">
    <source>
        <dbReference type="Proteomes" id="UP000324222"/>
    </source>
</evidence>
<keyword evidence="2" id="KW-1185">Reference proteome</keyword>
<dbReference type="Proteomes" id="UP000324222">
    <property type="component" value="Unassembled WGS sequence"/>
</dbReference>